<accession>A0ABX5WZN8</accession>
<feature type="active site" description="Proton acceptor" evidence="5">
    <location>
        <position position="70"/>
    </location>
</feature>
<dbReference type="PIRSF" id="PIRSF006305">
    <property type="entry name" value="Maf"/>
    <property type="match status" value="1"/>
</dbReference>
<dbReference type="RefSeq" id="WP_144046906.1">
    <property type="nucleotide sequence ID" value="NZ_CP041614.1"/>
</dbReference>
<evidence type="ECO:0000256" key="5">
    <source>
        <dbReference type="HAMAP-Rule" id="MF_00528"/>
    </source>
</evidence>
<dbReference type="InterPro" id="IPR003697">
    <property type="entry name" value="Maf-like"/>
</dbReference>
<keyword evidence="2 5" id="KW-0963">Cytoplasm</keyword>
<dbReference type="PANTHER" id="PTHR43213">
    <property type="entry name" value="BIFUNCTIONAL DTTP/UTP PYROPHOSPHATASE/METHYLTRANSFERASE PROTEIN-RELATED"/>
    <property type="match status" value="1"/>
</dbReference>
<comment type="similarity">
    <text evidence="5">Belongs to the Maf family. YceF subfamily.</text>
</comment>
<evidence type="ECO:0000313" key="6">
    <source>
        <dbReference type="EMBL" id="QDO84555.1"/>
    </source>
</evidence>
<evidence type="ECO:0000256" key="4">
    <source>
        <dbReference type="ARBA" id="ARBA00023080"/>
    </source>
</evidence>
<dbReference type="EMBL" id="CP041614">
    <property type="protein sequence ID" value="QDO84555.1"/>
    <property type="molecule type" value="Genomic_DNA"/>
</dbReference>
<dbReference type="PANTHER" id="PTHR43213:SF10">
    <property type="entry name" value="7-METHYL-GTP PYROPHOSPHATASE"/>
    <property type="match status" value="1"/>
</dbReference>
<dbReference type="EC" id="3.6.1.-" evidence="5"/>
<organism evidence="6 7">
    <name type="scientific">Shewanella psychropiezotolerans</name>
    <dbReference type="NCBI Taxonomy" id="2593655"/>
    <lineage>
        <taxon>Bacteria</taxon>
        <taxon>Pseudomonadati</taxon>
        <taxon>Pseudomonadota</taxon>
        <taxon>Gammaproteobacteria</taxon>
        <taxon>Alteromonadales</taxon>
        <taxon>Shewanellaceae</taxon>
        <taxon>Shewanella</taxon>
    </lineage>
</organism>
<dbReference type="Gene3D" id="3.90.950.10">
    <property type="match status" value="1"/>
</dbReference>
<evidence type="ECO:0000256" key="1">
    <source>
        <dbReference type="ARBA" id="ARBA00004496"/>
    </source>
</evidence>
<dbReference type="SUPFAM" id="SSF52972">
    <property type="entry name" value="ITPase-like"/>
    <property type="match status" value="1"/>
</dbReference>
<comment type="caution">
    <text evidence="5">Lacks conserved residue(s) required for the propagation of feature annotation.</text>
</comment>
<feature type="site" description="Important for substrate specificity" evidence="5">
    <location>
        <position position="155"/>
    </location>
</feature>
<evidence type="ECO:0000256" key="2">
    <source>
        <dbReference type="ARBA" id="ARBA00022490"/>
    </source>
</evidence>
<dbReference type="InterPro" id="IPR029001">
    <property type="entry name" value="ITPase-like_fam"/>
</dbReference>
<dbReference type="Pfam" id="PF02545">
    <property type="entry name" value="Maf"/>
    <property type="match status" value="1"/>
</dbReference>
<comment type="subcellular location">
    <subcellularLocation>
        <location evidence="1 5">Cytoplasm</location>
    </subcellularLocation>
</comment>
<protein>
    <recommendedName>
        <fullName evidence="5">7-methyl-GTP pyrophosphatase</fullName>
        <shortName evidence="5">m(7)GTP pyrophosphatase</shortName>
        <ecNumber evidence="5">3.6.1.-</ecNumber>
    </recommendedName>
</protein>
<gene>
    <name evidence="6" type="ORF">FM037_16760</name>
</gene>
<comment type="cofactor">
    <cofactor evidence="5">
        <name>a divalent metal cation</name>
        <dbReference type="ChEBI" id="CHEBI:60240"/>
    </cofactor>
</comment>
<proteinExistence type="inferred from homology"/>
<keyword evidence="4 5" id="KW-0546">Nucleotide metabolism</keyword>
<dbReference type="Proteomes" id="UP000315947">
    <property type="component" value="Chromosome"/>
</dbReference>
<dbReference type="HAMAP" id="MF_00528">
    <property type="entry name" value="Maf"/>
    <property type="match status" value="1"/>
</dbReference>
<dbReference type="CDD" id="cd00555">
    <property type="entry name" value="Maf"/>
    <property type="match status" value="1"/>
</dbReference>
<feature type="site" description="Important for substrate specificity" evidence="5">
    <location>
        <position position="13"/>
    </location>
</feature>
<dbReference type="NCBIfam" id="TIGR00172">
    <property type="entry name" value="maf"/>
    <property type="match status" value="1"/>
</dbReference>
<evidence type="ECO:0000256" key="3">
    <source>
        <dbReference type="ARBA" id="ARBA00022801"/>
    </source>
</evidence>
<name>A0ABX5WZN8_9GAMM</name>
<reference evidence="6 7" key="1">
    <citation type="submission" date="2019-07" db="EMBL/GenBank/DDBJ databases">
        <title>Shewanella sp. YLB-06 whole genomic sequence.</title>
        <authorList>
            <person name="Yu L."/>
        </authorList>
    </citation>
    <scope>NUCLEOTIDE SEQUENCE [LARGE SCALE GENOMIC DNA]</scope>
    <source>
        <strain evidence="6 7">YLB-06</strain>
    </source>
</reference>
<sequence>MSTPIILASTSQYRKQILAKLDLPFSCCDPRVDETHLADESPADLVVRLAEAKAKAGAQQYPEGLVIGSDQVAVIDGKIIGKPLNHETAVKQLTASSGKIITFYTGISLHNIASGQNESLCETFNVHFKHLSQLQIEHYLSREQPYYCAGSFKCEGLGIALFERLEGKDPNTLIGLPLIALTEMLARQGYDVLALR</sequence>
<keyword evidence="7" id="KW-1185">Reference proteome</keyword>
<evidence type="ECO:0000313" key="7">
    <source>
        <dbReference type="Proteomes" id="UP000315947"/>
    </source>
</evidence>
<feature type="site" description="Important for substrate specificity" evidence="5">
    <location>
        <position position="71"/>
    </location>
</feature>
<comment type="function">
    <text evidence="5">Nucleoside triphosphate pyrophosphatase that hydrolyzes 7-methyl-GTP (m(7)GTP). May have a dual role in cell division arrest and in preventing the incorporation of modified nucleotides into cellular nucleic acids.</text>
</comment>
<comment type="catalytic activity">
    <reaction evidence="5">
        <text>N(7)-methyl-GTP + H2O = N(7)-methyl-GMP + diphosphate + H(+)</text>
        <dbReference type="Rhea" id="RHEA:58744"/>
        <dbReference type="ChEBI" id="CHEBI:15377"/>
        <dbReference type="ChEBI" id="CHEBI:15378"/>
        <dbReference type="ChEBI" id="CHEBI:33019"/>
        <dbReference type="ChEBI" id="CHEBI:58285"/>
        <dbReference type="ChEBI" id="CHEBI:87133"/>
    </reaction>
</comment>
<keyword evidence="3 5" id="KW-0378">Hydrolase</keyword>